<dbReference type="OrthoDB" id="877327at2"/>
<protein>
    <submittedName>
        <fullName evidence="1">AAA domain-containing protein</fullName>
    </submittedName>
</protein>
<evidence type="ECO:0000313" key="1">
    <source>
        <dbReference type="EMBL" id="TDQ15208.1"/>
    </source>
</evidence>
<organism evidence="1 2">
    <name type="scientific">Algoriphagus boseongensis</name>
    <dbReference type="NCBI Taxonomy" id="1442587"/>
    <lineage>
        <taxon>Bacteria</taxon>
        <taxon>Pseudomonadati</taxon>
        <taxon>Bacteroidota</taxon>
        <taxon>Cytophagia</taxon>
        <taxon>Cytophagales</taxon>
        <taxon>Cyclobacteriaceae</taxon>
        <taxon>Algoriphagus</taxon>
    </lineage>
</organism>
<dbReference type="Proteomes" id="UP000294535">
    <property type="component" value="Unassembled WGS sequence"/>
</dbReference>
<dbReference type="Pfam" id="PF13481">
    <property type="entry name" value="AAA_25"/>
    <property type="match status" value="1"/>
</dbReference>
<dbReference type="SUPFAM" id="SSF56731">
    <property type="entry name" value="DNA primase core"/>
    <property type="match status" value="1"/>
</dbReference>
<evidence type="ECO:0000313" key="2">
    <source>
        <dbReference type="Proteomes" id="UP000294535"/>
    </source>
</evidence>
<dbReference type="CDD" id="cd01029">
    <property type="entry name" value="TOPRIM_primases"/>
    <property type="match status" value="1"/>
</dbReference>
<dbReference type="InterPro" id="IPR027417">
    <property type="entry name" value="P-loop_NTPase"/>
</dbReference>
<dbReference type="SUPFAM" id="SSF52540">
    <property type="entry name" value="P-loop containing nucleoside triphosphate hydrolases"/>
    <property type="match status" value="1"/>
</dbReference>
<accession>A0A4R6T357</accession>
<keyword evidence="2" id="KW-1185">Reference proteome</keyword>
<dbReference type="EMBL" id="SNYF01000008">
    <property type="protein sequence ID" value="TDQ15208.1"/>
    <property type="molecule type" value="Genomic_DNA"/>
</dbReference>
<sequence length="514" mass="58695">MSTDLRKQVSEGQFNEFYVAIETLIKFNIECTRDGNDELIIRYHFGNGNYKECRPRSADKWKTVNRSKEKNPPFGYHQLPPKGKLVVITGGEKDVLAFDMFGIPAISMQSETVNIPLSLITELRQRFDKILICYDIDETGVKFSKKWEKYYGLPRIELPDDLDGKDIYDFKASGRTKEELHQLIKLAIKTQQENKTSFTGKEIMESKASFDFIIKDILPKSNLVGLIGGSDTGKSLLLLQFSISYILNKSFLDGPVKGGKKVLFFSFEDDSNSIKKRLSKLVANFPEGEKEMVFSKIFFELDPDRIEQKIENFMELNPDTGIIIIDPLTEILAGTDMNNPASVREQMQLLKKVSMKYDLAVIFINHVTKSSEDSKALSKANSIGSQAIESKSRVMFEMKKHTKSYPAFIELGIVKGNDIDAKFKSPEFTLFLKQDPETLWFSKAELVSPVNKSTTIDWMKVFGDNQLMRTNEILQKASTEYSMTWKQVEKLISSDLGQYRVEKGLYANPKFSRQ</sequence>
<gene>
    <name evidence="1" type="ORF">DFQ04_3094</name>
</gene>
<comment type="caution">
    <text evidence="1">The sequence shown here is derived from an EMBL/GenBank/DDBJ whole genome shotgun (WGS) entry which is preliminary data.</text>
</comment>
<dbReference type="RefSeq" id="WP_133557411.1">
    <property type="nucleotide sequence ID" value="NZ_SNYF01000008.1"/>
</dbReference>
<dbReference type="Gene3D" id="3.40.50.300">
    <property type="entry name" value="P-loop containing nucleotide triphosphate hydrolases"/>
    <property type="match status" value="1"/>
</dbReference>
<proteinExistence type="predicted"/>
<name>A0A4R6T357_9BACT</name>
<dbReference type="Gene3D" id="3.40.1360.10">
    <property type="match status" value="1"/>
</dbReference>
<reference evidence="1 2" key="1">
    <citation type="submission" date="2019-03" db="EMBL/GenBank/DDBJ databases">
        <title>Genomic Encyclopedia of Type Strains, Phase III (KMG-III): the genomes of soil and plant-associated and newly described type strains.</title>
        <authorList>
            <person name="Whitman W."/>
        </authorList>
    </citation>
    <scope>NUCLEOTIDE SEQUENCE [LARGE SCALE GENOMIC DNA]</scope>
    <source>
        <strain evidence="1 2">CECT 8446</strain>
    </source>
</reference>
<dbReference type="AlphaFoldDB" id="A0A4R6T357"/>
<dbReference type="InterPro" id="IPR034154">
    <property type="entry name" value="TOPRIM_DnaG/twinkle"/>
</dbReference>